<dbReference type="AlphaFoldDB" id="A0A1G4KM45"/>
<proteinExistence type="predicted"/>
<sequence>MRYLAGSAVNISVWSADPLSVTDGQGPQTNFFVRSHQQASVARLLQYIHWQLYQRCDGQIEPIQHFCMRFQGRTLDLEQLVKDIDPSAVGAVTLKMEYTTQQSGPAINLDYDSSEDFSYTNVEFQLNVLSTDKVISRMELKIPWNHTLAKLKKSAVSILNDYEMQNSRNICSSRQHTPEDLIGFDLLGRSHPISLDIDDSNNDLQLCDLMGLDFAPSTAGSCCIMFRIKHVQDSEDGVIIRFVSDAQLTMDHMTVQPESTVQDVKDFICSVYGHALRLTPADVRLIYKGQLLRDTKSSGELSKVLDYVSESRGAKVHVHINQEYTEPGPGFWNELFNNNDRFSFMNRSSSENTENTQNTPVADVAPEINTTQTSAEIPNLSSSQNSYFTESGTQIERTGQIYEKVLISGQESFIQSTLFEPTQTFLELNDQQVEVFPDEFVELQGVVLLSQRAISRIENLVGIKVANTINSAASWTNVSSSHLSSTSTAVNDSPDRADDLDVEEVGRLARVRQWTRAIMRTIYLILRNSVFFLVIFFQVASYVKPTYLFLAVVLIVLKAIWSTPEIWEMWRELLWKEQEGKISDEELSNLTNLLNESELSRQFYNRFASKLTVIEALIERLQENNELRLCLIDRFKLDAQDSLQIMVPKLLEECISTQHDEANLAPLRELFDPLLKDVMDHFRDTSGQSRASREVLTELRKYSYQQSKLPWHRNCLRRIAQLYTNLYSGGLVRGLVPRNRGHPRGLRFLLRALGDILKLMALFLLTLIPRFQRQAVREANRVAASARHRD</sequence>
<dbReference type="InterPro" id="IPR000626">
    <property type="entry name" value="Ubiquitin-like_dom"/>
</dbReference>
<keyword evidence="1" id="KW-1133">Transmembrane helix</keyword>
<accession>A0A1G4KM45</accession>
<dbReference type="Proteomes" id="UP000189911">
    <property type="component" value="Chromosome H"/>
</dbReference>
<protein>
    <submittedName>
        <fullName evidence="3">LANO_0H12068g1_1</fullName>
    </submittedName>
</protein>
<evidence type="ECO:0000256" key="1">
    <source>
        <dbReference type="SAM" id="Phobius"/>
    </source>
</evidence>
<evidence type="ECO:0000313" key="3">
    <source>
        <dbReference type="EMBL" id="SCV05646.1"/>
    </source>
</evidence>
<dbReference type="PROSITE" id="PS50053">
    <property type="entry name" value="UBIQUITIN_2"/>
    <property type="match status" value="1"/>
</dbReference>
<evidence type="ECO:0000259" key="2">
    <source>
        <dbReference type="PROSITE" id="PS50053"/>
    </source>
</evidence>
<keyword evidence="1" id="KW-0812">Transmembrane</keyword>
<keyword evidence="1" id="KW-0472">Membrane</keyword>
<dbReference type="OrthoDB" id="4066580at2759"/>
<keyword evidence="4" id="KW-1185">Reference proteome</keyword>
<reference evidence="4" key="1">
    <citation type="submission" date="2016-03" db="EMBL/GenBank/DDBJ databases">
        <authorList>
            <person name="Devillers Hugo."/>
        </authorList>
    </citation>
    <scope>NUCLEOTIDE SEQUENCE [LARGE SCALE GENOMIC DNA]</scope>
</reference>
<dbReference type="InterPro" id="IPR029071">
    <property type="entry name" value="Ubiquitin-like_domsf"/>
</dbReference>
<dbReference type="EMBL" id="LT598447">
    <property type="protein sequence ID" value="SCV05646.1"/>
    <property type="molecule type" value="Genomic_DNA"/>
</dbReference>
<dbReference type="Gene3D" id="3.10.20.90">
    <property type="entry name" value="Phosphatidylinositol 3-kinase Catalytic Subunit, Chain A, domain 1"/>
    <property type="match status" value="1"/>
</dbReference>
<organism evidence="3 4">
    <name type="scientific">Lachancea nothofagi CBS 11611</name>
    <dbReference type="NCBI Taxonomy" id="1266666"/>
    <lineage>
        <taxon>Eukaryota</taxon>
        <taxon>Fungi</taxon>
        <taxon>Dikarya</taxon>
        <taxon>Ascomycota</taxon>
        <taxon>Saccharomycotina</taxon>
        <taxon>Saccharomycetes</taxon>
        <taxon>Saccharomycetales</taxon>
        <taxon>Saccharomycetaceae</taxon>
        <taxon>Lachancea</taxon>
    </lineage>
</organism>
<dbReference type="SUPFAM" id="SSF54236">
    <property type="entry name" value="Ubiquitin-like"/>
    <property type="match status" value="1"/>
</dbReference>
<evidence type="ECO:0000313" key="4">
    <source>
        <dbReference type="Proteomes" id="UP000189911"/>
    </source>
</evidence>
<feature type="transmembrane region" description="Helical" evidence="1">
    <location>
        <begin position="517"/>
        <end position="539"/>
    </location>
</feature>
<name>A0A1G4KM45_9SACH</name>
<feature type="transmembrane region" description="Helical" evidence="1">
    <location>
        <begin position="545"/>
        <end position="561"/>
    </location>
</feature>
<gene>
    <name evidence="3" type="ORF">LANO_0H12068G</name>
</gene>
<feature type="domain" description="Ubiquitin-like" evidence="2">
    <location>
        <begin position="238"/>
        <end position="302"/>
    </location>
</feature>